<protein>
    <submittedName>
        <fullName evidence="1">Uncharacterized protein</fullName>
    </submittedName>
</protein>
<accession>A0A0K8MIA6</accession>
<organism evidence="1 2">
    <name type="scientific">Fructobacillus ficulneus</name>
    <dbReference type="NCBI Taxonomy" id="157463"/>
    <lineage>
        <taxon>Bacteria</taxon>
        <taxon>Bacillati</taxon>
        <taxon>Bacillota</taxon>
        <taxon>Bacilli</taxon>
        <taxon>Lactobacillales</taxon>
        <taxon>Lactobacillaceae</taxon>
        <taxon>Fructobacillus</taxon>
    </lineage>
</organism>
<dbReference type="RefSeq" id="WP_061993522.1">
    <property type="nucleotide sequence ID" value="NZ_DF968005.1"/>
</dbReference>
<proteinExistence type="predicted"/>
<keyword evidence="2" id="KW-1185">Reference proteome</keyword>
<dbReference type="OrthoDB" id="2152018at2"/>
<evidence type="ECO:0000313" key="2">
    <source>
        <dbReference type="Proteomes" id="UP000253891"/>
    </source>
</evidence>
<reference evidence="1 2" key="1">
    <citation type="journal article" date="2015" name="BMC Genomics">
        <title>Comparative genomics of Fructobacillus spp. and Leuconostoc spp. reveals niche-specific evolution of Fructobacillus spp.</title>
        <authorList>
            <person name="Endo A."/>
            <person name="Tanizawa Y."/>
            <person name="Tanaka N."/>
            <person name="Maeno S."/>
            <person name="Kumar H."/>
            <person name="Shiwa Y."/>
            <person name="Okada S."/>
            <person name="Yoshikawa H."/>
            <person name="Dicks L."/>
            <person name="Nakagawa J."/>
            <person name="Arita M."/>
        </authorList>
    </citation>
    <scope>NUCLEOTIDE SEQUENCE [LARGE SCALE GENOMIC DNA]</scope>
    <source>
        <strain evidence="1 2">JCM 12225</strain>
    </source>
</reference>
<dbReference type="EMBL" id="DF968005">
    <property type="protein sequence ID" value="GAP00188.1"/>
    <property type="molecule type" value="Genomic_DNA"/>
</dbReference>
<gene>
    <name evidence="1" type="ORF">FFIC_281980</name>
</gene>
<dbReference type="AlphaFoldDB" id="A0A0K8MIA6"/>
<name>A0A0K8MIA6_9LACO</name>
<sequence>MKLSEFFALTGYMTDQTPLYGQVGTDKNEIVPLSQLAFLQPTGDVALVAGSKPLTLNQAQTRLSQVSQNRKLFCQVDQGPAQPLLGFHQDDQGRLILQ</sequence>
<evidence type="ECO:0000313" key="1">
    <source>
        <dbReference type="EMBL" id="GAP00188.1"/>
    </source>
</evidence>
<dbReference type="Proteomes" id="UP000253891">
    <property type="component" value="Unassembled WGS sequence"/>
</dbReference>